<dbReference type="RefSeq" id="WP_126128297.1">
    <property type="nucleotide sequence ID" value="NZ_CP034464.1"/>
</dbReference>
<dbReference type="SUPFAM" id="SSF55729">
    <property type="entry name" value="Acyl-CoA N-acyltransferases (Nat)"/>
    <property type="match status" value="1"/>
</dbReference>
<dbReference type="GO" id="GO:0016747">
    <property type="term" value="F:acyltransferase activity, transferring groups other than amino-acyl groups"/>
    <property type="evidence" value="ECO:0007669"/>
    <property type="project" value="InterPro"/>
</dbReference>
<evidence type="ECO:0000259" key="3">
    <source>
        <dbReference type="PROSITE" id="PS51186"/>
    </source>
</evidence>
<sequence>MQAIRLITIVNADLNNPHHAAAVVELLNDYACDPMGGAEALSDFCQTNLVSELKKRQNIHVILAWVDGVAAGLSICIEGFSTFACQPLLNIHDIAVSARFRGLGIAKQMLAHLEQIALSRNCCKITLEVLQGNTPAHALYSAQGFAGYQLAPSLGGAIMMQKKLS</sequence>
<organism evidence="4 5">
    <name type="scientific">Undibacterium parvum</name>
    <dbReference type="NCBI Taxonomy" id="401471"/>
    <lineage>
        <taxon>Bacteria</taxon>
        <taxon>Pseudomonadati</taxon>
        <taxon>Pseudomonadota</taxon>
        <taxon>Betaproteobacteria</taxon>
        <taxon>Burkholderiales</taxon>
        <taxon>Oxalobacteraceae</taxon>
        <taxon>Undibacterium</taxon>
    </lineage>
</organism>
<evidence type="ECO:0000256" key="1">
    <source>
        <dbReference type="ARBA" id="ARBA00022679"/>
    </source>
</evidence>
<keyword evidence="5" id="KW-1185">Reference proteome</keyword>
<name>A0A3Q9BSC8_9BURK</name>
<keyword evidence="2" id="KW-0012">Acyltransferase</keyword>
<reference evidence="4 5" key="1">
    <citation type="journal article" date="2011" name="Int. J. Syst. Evol. Microbiol.">
        <title>Description of Undibacterium oligocarboniphilum sp. nov., isolated from purified water, and Undibacterium pigrum strain CCUG 49012 as the type strain of Undibacterium parvum sp. nov., and emended descriptions of the genus Undibacterium and the species Undibacterium pigrum.</title>
        <authorList>
            <person name="Eder W."/>
            <person name="Wanner G."/>
            <person name="Ludwig W."/>
            <person name="Busse H.J."/>
            <person name="Ziemke-Kageler F."/>
            <person name="Lang E."/>
        </authorList>
    </citation>
    <scope>NUCLEOTIDE SEQUENCE [LARGE SCALE GENOMIC DNA]</scope>
    <source>
        <strain evidence="4 5">DSM 23061</strain>
    </source>
</reference>
<evidence type="ECO:0000313" key="5">
    <source>
        <dbReference type="Proteomes" id="UP000275663"/>
    </source>
</evidence>
<dbReference type="Proteomes" id="UP000275663">
    <property type="component" value="Chromosome"/>
</dbReference>
<evidence type="ECO:0000256" key="2">
    <source>
        <dbReference type="ARBA" id="ARBA00023315"/>
    </source>
</evidence>
<dbReference type="OrthoDB" id="9799601at2"/>
<dbReference type="PROSITE" id="PS51186">
    <property type="entry name" value="GNAT"/>
    <property type="match status" value="1"/>
</dbReference>
<dbReference type="KEGG" id="upv:EJN92_13415"/>
<evidence type="ECO:0000313" key="4">
    <source>
        <dbReference type="EMBL" id="AZP12918.1"/>
    </source>
</evidence>
<dbReference type="InterPro" id="IPR016181">
    <property type="entry name" value="Acyl_CoA_acyltransferase"/>
</dbReference>
<keyword evidence="1 4" id="KW-0808">Transferase</keyword>
<dbReference type="Gene3D" id="3.40.630.30">
    <property type="match status" value="1"/>
</dbReference>
<gene>
    <name evidence="4" type="ORF">EJN92_13415</name>
</gene>
<dbReference type="AlphaFoldDB" id="A0A3Q9BSC8"/>
<feature type="domain" description="N-acetyltransferase" evidence="3">
    <location>
        <begin position="7"/>
        <end position="165"/>
    </location>
</feature>
<dbReference type="PANTHER" id="PTHR43420">
    <property type="entry name" value="ACETYLTRANSFERASE"/>
    <property type="match status" value="1"/>
</dbReference>
<accession>A0A3Q9BSC8</accession>
<dbReference type="CDD" id="cd04301">
    <property type="entry name" value="NAT_SF"/>
    <property type="match status" value="1"/>
</dbReference>
<dbReference type="EMBL" id="CP034464">
    <property type="protein sequence ID" value="AZP12918.1"/>
    <property type="molecule type" value="Genomic_DNA"/>
</dbReference>
<dbReference type="InterPro" id="IPR050680">
    <property type="entry name" value="YpeA/RimI_acetyltransf"/>
</dbReference>
<dbReference type="Pfam" id="PF00583">
    <property type="entry name" value="Acetyltransf_1"/>
    <property type="match status" value="1"/>
</dbReference>
<protein>
    <submittedName>
        <fullName evidence="4">GNAT family N-acetyltransferase</fullName>
    </submittedName>
</protein>
<proteinExistence type="predicted"/>
<dbReference type="PANTHER" id="PTHR43420:SF44">
    <property type="entry name" value="ACETYLTRANSFERASE YPEA"/>
    <property type="match status" value="1"/>
</dbReference>
<dbReference type="InterPro" id="IPR000182">
    <property type="entry name" value="GNAT_dom"/>
</dbReference>